<proteinExistence type="inferred from homology"/>
<evidence type="ECO:0000256" key="8">
    <source>
        <dbReference type="ARBA" id="ARBA00023239"/>
    </source>
</evidence>
<comment type="function">
    <text evidence="10">Catalyzes the conversion of D-serine to pyruvate and ammonia. May play a role in D-serine detoxification.</text>
</comment>
<dbReference type="STRING" id="857340.A0A086T505"/>
<dbReference type="EMBL" id="JPKY01000048">
    <property type="protein sequence ID" value="KFH44437.1"/>
    <property type="molecule type" value="Genomic_DNA"/>
</dbReference>
<dbReference type="HOGENOM" id="CLU_031639_0_0_1"/>
<evidence type="ECO:0000313" key="16">
    <source>
        <dbReference type="Proteomes" id="UP000029964"/>
    </source>
</evidence>
<dbReference type="InterPro" id="IPR042208">
    <property type="entry name" value="D-ser_dehydrat-like_sf"/>
</dbReference>
<keyword evidence="7" id="KW-0663">Pyridoxal phosphate</keyword>
<dbReference type="SUPFAM" id="SSF51419">
    <property type="entry name" value="PLP-binding barrel"/>
    <property type="match status" value="1"/>
</dbReference>
<evidence type="ECO:0000259" key="14">
    <source>
        <dbReference type="SMART" id="SM01119"/>
    </source>
</evidence>
<keyword evidence="5" id="KW-0479">Metal-binding</keyword>
<evidence type="ECO:0000256" key="10">
    <source>
        <dbReference type="ARBA" id="ARBA00055764"/>
    </source>
</evidence>
<evidence type="ECO:0000256" key="5">
    <source>
        <dbReference type="ARBA" id="ARBA00022723"/>
    </source>
</evidence>
<dbReference type="Pfam" id="PF01168">
    <property type="entry name" value="Ala_racemase_N"/>
    <property type="match status" value="1"/>
</dbReference>
<evidence type="ECO:0000313" key="15">
    <source>
        <dbReference type="EMBL" id="KFH44437.1"/>
    </source>
</evidence>
<dbReference type="PANTHER" id="PTHR28004">
    <property type="entry name" value="ZGC:162816-RELATED"/>
    <property type="match status" value="1"/>
</dbReference>
<evidence type="ECO:0000256" key="3">
    <source>
        <dbReference type="ARBA" id="ARBA00005323"/>
    </source>
</evidence>
<name>A0A086T505_HAPC1</name>
<keyword evidence="8" id="KW-0456">Lyase</keyword>
<dbReference type="Gene3D" id="3.20.20.10">
    <property type="entry name" value="Alanine racemase"/>
    <property type="match status" value="1"/>
</dbReference>
<dbReference type="Pfam" id="PF14031">
    <property type="entry name" value="D-ser_dehydrat"/>
    <property type="match status" value="1"/>
</dbReference>
<reference evidence="16" key="1">
    <citation type="journal article" date="2014" name="Genome Announc.">
        <title>Genome sequence and annotation of Acremonium chrysogenum, producer of the beta-lactam antibiotic cephalosporin C.</title>
        <authorList>
            <person name="Terfehr D."/>
            <person name="Dahlmann T.A."/>
            <person name="Specht T."/>
            <person name="Zadra I."/>
            <person name="Kuernsteiner H."/>
            <person name="Kueck U."/>
        </authorList>
    </citation>
    <scope>NUCLEOTIDE SEQUENCE [LARGE SCALE GENOMIC DNA]</scope>
    <source>
        <strain evidence="16">ATCC 11550 / CBS 779.69 / DSM 880 / IAM 14645 / JCM 23072 / IMI 49137</strain>
    </source>
</reference>
<evidence type="ECO:0000256" key="9">
    <source>
        <dbReference type="ARBA" id="ARBA00051198"/>
    </source>
</evidence>
<dbReference type="OrthoDB" id="20198at2759"/>
<evidence type="ECO:0000256" key="6">
    <source>
        <dbReference type="ARBA" id="ARBA00022833"/>
    </source>
</evidence>
<keyword evidence="6" id="KW-0862">Zinc</keyword>
<sequence length="474" mass="51369">MSPNSRKDELRSQFVGKTLHDVPTPSVVLDLAQIDVNCQRMLETVERLSLSWRPHIKTHKAGPGKLPENTIELTRLQVGDRGAGPVNLVVSTVVEAENVTPLLKEYQGNGRKVNVLYGIPLSPSTVDRLAHVSSELGPGGLSLMIDHPSQLSCVEAIHNKSGNAPLAFMKVDMGYRRAGVIPGTPECLELVDKLASSAEKGHCVFRAIYAHAGHSYETREDWKALDYLAAEFKALEEVAAAVKSRCPGGPLTLSVGATPTTTSLQHPELNGDQGGTGSSALDIVNGYLSKLKSAGYDLEVHAGVYPTLDLQQLATHARDRSLLSASSIGISIMCEVSSLYPRRGPNQTTEALINAGCLALGREPCADMGEEKGRHYSGWGILMPWGMANPVPGPDFPAVHGGWQVGKVSQEHGILRWCGAPSEEIALQYGQRVRIWPNHACVAGAGYDNYLVVDSRREGREDEVVDVWPRWRGW</sequence>
<dbReference type="GO" id="GO:0046872">
    <property type="term" value="F:metal ion binding"/>
    <property type="evidence" value="ECO:0007669"/>
    <property type="project" value="UniProtKB-KW"/>
</dbReference>
<feature type="domain" description="D-serine dehydratase-like" evidence="14">
    <location>
        <begin position="329"/>
        <end position="454"/>
    </location>
</feature>
<dbReference type="Gene3D" id="2.40.37.20">
    <property type="entry name" value="D-serine dehydratase-like domain"/>
    <property type="match status" value="1"/>
</dbReference>
<evidence type="ECO:0000256" key="13">
    <source>
        <dbReference type="ARBA" id="ARBA00075219"/>
    </source>
</evidence>
<dbReference type="InterPro" id="IPR026956">
    <property type="entry name" value="D-ser_dehydrat-like_dom"/>
</dbReference>
<comment type="cofactor">
    <cofactor evidence="2">
        <name>Zn(2+)</name>
        <dbReference type="ChEBI" id="CHEBI:29105"/>
    </cofactor>
</comment>
<dbReference type="EC" id="4.3.1.18" evidence="11"/>
<evidence type="ECO:0000256" key="4">
    <source>
        <dbReference type="ARBA" id="ARBA00022575"/>
    </source>
</evidence>
<dbReference type="GO" id="GO:0036088">
    <property type="term" value="P:D-serine catabolic process"/>
    <property type="evidence" value="ECO:0007669"/>
    <property type="project" value="TreeGrafter"/>
</dbReference>
<evidence type="ECO:0000256" key="12">
    <source>
        <dbReference type="ARBA" id="ARBA00069616"/>
    </source>
</evidence>
<comment type="cofactor">
    <cofactor evidence="1">
        <name>pyridoxal 5'-phosphate</name>
        <dbReference type="ChEBI" id="CHEBI:597326"/>
    </cofactor>
</comment>
<dbReference type="Proteomes" id="UP000029964">
    <property type="component" value="Unassembled WGS sequence"/>
</dbReference>
<dbReference type="AlphaFoldDB" id="A0A086T505"/>
<dbReference type="PANTHER" id="PTHR28004:SF2">
    <property type="entry name" value="D-SERINE DEHYDRATASE"/>
    <property type="match status" value="1"/>
</dbReference>
<comment type="catalytic activity">
    <reaction evidence="9">
        <text>D-serine = pyruvate + NH4(+)</text>
        <dbReference type="Rhea" id="RHEA:13977"/>
        <dbReference type="ChEBI" id="CHEBI:15361"/>
        <dbReference type="ChEBI" id="CHEBI:28938"/>
        <dbReference type="ChEBI" id="CHEBI:35247"/>
        <dbReference type="EC" id="4.3.1.18"/>
    </reaction>
    <physiologicalReaction direction="left-to-right" evidence="9">
        <dbReference type="Rhea" id="RHEA:13978"/>
    </physiologicalReaction>
</comment>
<dbReference type="GO" id="GO:0008721">
    <property type="term" value="F:D-serine ammonia-lyase activity"/>
    <property type="evidence" value="ECO:0007669"/>
    <property type="project" value="UniProtKB-EC"/>
</dbReference>
<organism evidence="15 16">
    <name type="scientific">Hapsidospora chrysogenum (strain ATCC 11550 / CBS 779.69 / DSM 880 / IAM 14645 / JCM 23072 / IMI 49137)</name>
    <name type="common">Acremonium chrysogenum</name>
    <dbReference type="NCBI Taxonomy" id="857340"/>
    <lineage>
        <taxon>Eukaryota</taxon>
        <taxon>Fungi</taxon>
        <taxon>Dikarya</taxon>
        <taxon>Ascomycota</taxon>
        <taxon>Pezizomycotina</taxon>
        <taxon>Sordariomycetes</taxon>
        <taxon>Hypocreomycetidae</taxon>
        <taxon>Hypocreales</taxon>
        <taxon>Bionectriaceae</taxon>
        <taxon>Hapsidospora</taxon>
    </lineage>
</organism>
<comment type="caution">
    <text evidence="15">The sequence shown here is derived from an EMBL/GenBank/DDBJ whole genome shotgun (WGS) entry which is preliminary data.</text>
</comment>
<keyword evidence="16" id="KW-1185">Reference proteome</keyword>
<keyword evidence="4" id="KW-0216">Detoxification</keyword>
<gene>
    <name evidence="15" type="ORF">ACRE_047750</name>
</gene>
<dbReference type="InterPro" id="IPR029066">
    <property type="entry name" value="PLP-binding_barrel"/>
</dbReference>
<evidence type="ECO:0000256" key="11">
    <source>
        <dbReference type="ARBA" id="ARBA00066349"/>
    </source>
</evidence>
<evidence type="ECO:0000256" key="7">
    <source>
        <dbReference type="ARBA" id="ARBA00022898"/>
    </source>
</evidence>
<dbReference type="InterPro" id="IPR051466">
    <property type="entry name" value="D-amino_acid_metab_enzyme"/>
</dbReference>
<dbReference type="SMART" id="SM01119">
    <property type="entry name" value="D-ser_dehydrat"/>
    <property type="match status" value="1"/>
</dbReference>
<evidence type="ECO:0000256" key="2">
    <source>
        <dbReference type="ARBA" id="ARBA00001947"/>
    </source>
</evidence>
<protein>
    <recommendedName>
        <fullName evidence="12">D-serine dehydratase</fullName>
        <ecNumber evidence="11">4.3.1.18</ecNumber>
    </recommendedName>
    <alternativeName>
        <fullName evidence="13">D-serine deaminase</fullName>
    </alternativeName>
</protein>
<accession>A0A086T505</accession>
<evidence type="ECO:0000256" key="1">
    <source>
        <dbReference type="ARBA" id="ARBA00001933"/>
    </source>
</evidence>
<comment type="similarity">
    <text evidence="3">Belongs to the DSD1 family.</text>
</comment>
<dbReference type="InterPro" id="IPR001608">
    <property type="entry name" value="Ala_racemase_N"/>
</dbReference>
<dbReference type="GO" id="GO:0009636">
    <property type="term" value="P:response to toxic substance"/>
    <property type="evidence" value="ECO:0007669"/>
    <property type="project" value="UniProtKB-KW"/>
</dbReference>
<dbReference type="FunFam" id="3.20.20.10:FF:000016">
    <property type="entry name" value="D-serine dehydratase"/>
    <property type="match status" value="1"/>
</dbReference>